<reference evidence="3 4" key="1">
    <citation type="submission" date="2023-01" db="EMBL/GenBank/DDBJ databases">
        <title>Analysis of 21 Apiospora genomes using comparative genomics revels a genus with tremendous synthesis potential of carbohydrate active enzymes and secondary metabolites.</title>
        <authorList>
            <person name="Sorensen T."/>
        </authorList>
    </citation>
    <scope>NUCLEOTIDE SEQUENCE [LARGE SCALE GENOMIC DNA]</scope>
    <source>
        <strain evidence="3 4">CBS 135458</strain>
    </source>
</reference>
<dbReference type="EMBL" id="JAQQWL010000004">
    <property type="protein sequence ID" value="KAK8076062.1"/>
    <property type="molecule type" value="Genomic_DNA"/>
</dbReference>
<name>A0ABR1VXZ0_9PEZI</name>
<sequence>MPAGHYFLAASLCMAVVFAASIPDTDNVDAPANDNGDQQEQLSWQSAFWAVVSIALCAATEPPGSILGMPREWGFALKCSPVMCLFNALEALLCIRIERRESRWRLMVRSAKYTDAPKPRRQEASTAQHAAGRLDTNTDFRLVSFILVPLLQSVKLFACSGILYSKLLAGCYLASFLCDELVLNFIWLSASEGHHQATPSSLVASVLSLFGHTRSREDESDAATGQSSTPESPDLLRIPAQLAVDVSIGAMSWFTCSLFFVLLFVEPYLDDWISIICILFLAPAGAIFIAVKRVWRDGLTLRVVKDLALSYYISAMVLAIFSNGLKSGSGIVSMES</sequence>
<keyword evidence="1" id="KW-0472">Membrane</keyword>
<feature type="chain" id="PRO_5045240733" description="Solute carrier family 40 protein" evidence="2">
    <location>
        <begin position="20"/>
        <end position="336"/>
    </location>
</feature>
<evidence type="ECO:0008006" key="5">
    <source>
        <dbReference type="Google" id="ProtNLM"/>
    </source>
</evidence>
<gene>
    <name evidence="3" type="ORF">PG994_003334</name>
</gene>
<protein>
    <recommendedName>
        <fullName evidence="5">Solute carrier family 40 protein</fullName>
    </recommendedName>
</protein>
<keyword evidence="2" id="KW-0732">Signal</keyword>
<organism evidence="3 4">
    <name type="scientific">Apiospora phragmitis</name>
    <dbReference type="NCBI Taxonomy" id="2905665"/>
    <lineage>
        <taxon>Eukaryota</taxon>
        <taxon>Fungi</taxon>
        <taxon>Dikarya</taxon>
        <taxon>Ascomycota</taxon>
        <taxon>Pezizomycotina</taxon>
        <taxon>Sordariomycetes</taxon>
        <taxon>Xylariomycetidae</taxon>
        <taxon>Amphisphaeriales</taxon>
        <taxon>Apiosporaceae</taxon>
        <taxon>Apiospora</taxon>
    </lineage>
</organism>
<evidence type="ECO:0000313" key="4">
    <source>
        <dbReference type="Proteomes" id="UP001480595"/>
    </source>
</evidence>
<keyword evidence="4" id="KW-1185">Reference proteome</keyword>
<feature type="transmembrane region" description="Helical" evidence="1">
    <location>
        <begin position="242"/>
        <end position="265"/>
    </location>
</feature>
<feature type="signal peptide" evidence="2">
    <location>
        <begin position="1"/>
        <end position="19"/>
    </location>
</feature>
<accession>A0ABR1VXZ0</accession>
<feature type="transmembrane region" description="Helical" evidence="1">
    <location>
        <begin position="271"/>
        <end position="291"/>
    </location>
</feature>
<evidence type="ECO:0000256" key="1">
    <source>
        <dbReference type="SAM" id="Phobius"/>
    </source>
</evidence>
<dbReference type="RefSeq" id="XP_066719021.1">
    <property type="nucleotide sequence ID" value="XM_066854743.1"/>
</dbReference>
<keyword evidence="1" id="KW-0812">Transmembrane</keyword>
<comment type="caution">
    <text evidence="3">The sequence shown here is derived from an EMBL/GenBank/DDBJ whole genome shotgun (WGS) entry which is preliminary data.</text>
</comment>
<feature type="transmembrane region" description="Helical" evidence="1">
    <location>
        <begin position="75"/>
        <end position="95"/>
    </location>
</feature>
<proteinExistence type="predicted"/>
<evidence type="ECO:0000313" key="3">
    <source>
        <dbReference type="EMBL" id="KAK8076062.1"/>
    </source>
</evidence>
<dbReference type="Proteomes" id="UP001480595">
    <property type="component" value="Unassembled WGS sequence"/>
</dbReference>
<evidence type="ECO:0000256" key="2">
    <source>
        <dbReference type="SAM" id="SignalP"/>
    </source>
</evidence>
<dbReference type="GeneID" id="92087806"/>
<keyword evidence="1" id="KW-1133">Transmembrane helix</keyword>